<evidence type="ECO:0000256" key="1">
    <source>
        <dbReference type="SAM" id="MobiDB-lite"/>
    </source>
</evidence>
<protein>
    <submittedName>
        <fullName evidence="2">Uncharacterized protein</fullName>
    </submittedName>
</protein>
<comment type="caution">
    <text evidence="2">The sequence shown here is derived from an EMBL/GenBank/DDBJ whole genome shotgun (WGS) entry which is preliminary data.</text>
</comment>
<evidence type="ECO:0000313" key="2">
    <source>
        <dbReference type="EMBL" id="KAJ1164497.1"/>
    </source>
</evidence>
<dbReference type="AlphaFoldDB" id="A0AAV7SK80"/>
<sequence>MQTPALDLLVCSADSREGGETAPVSPLPCIPDTRSEAGQQLRPAGEGCNVPTAPALVTPIRPGHTPRSYQPGAPPAPKSGQDPAAIVRALPLTGACTAVWHPGSL</sequence>
<accession>A0AAV7SK80</accession>
<proteinExistence type="predicted"/>
<gene>
    <name evidence="2" type="ORF">NDU88_004934</name>
</gene>
<name>A0AAV7SK80_PLEWA</name>
<dbReference type="EMBL" id="JANPWB010000008">
    <property type="protein sequence ID" value="KAJ1164497.1"/>
    <property type="molecule type" value="Genomic_DNA"/>
</dbReference>
<reference evidence="2" key="1">
    <citation type="journal article" date="2022" name="bioRxiv">
        <title>Sequencing and chromosome-scale assembly of the giantPleurodeles waltlgenome.</title>
        <authorList>
            <person name="Brown T."/>
            <person name="Elewa A."/>
            <person name="Iarovenko S."/>
            <person name="Subramanian E."/>
            <person name="Araus A.J."/>
            <person name="Petzold A."/>
            <person name="Susuki M."/>
            <person name="Suzuki K.-i.T."/>
            <person name="Hayashi T."/>
            <person name="Toyoda A."/>
            <person name="Oliveira C."/>
            <person name="Osipova E."/>
            <person name="Leigh N.D."/>
            <person name="Simon A."/>
            <person name="Yun M.H."/>
        </authorList>
    </citation>
    <scope>NUCLEOTIDE SEQUENCE</scope>
    <source>
        <strain evidence="2">20211129_DDA</strain>
        <tissue evidence="2">Liver</tissue>
    </source>
</reference>
<evidence type="ECO:0000313" key="3">
    <source>
        <dbReference type="Proteomes" id="UP001066276"/>
    </source>
</evidence>
<feature type="region of interest" description="Disordered" evidence="1">
    <location>
        <begin position="14"/>
        <end position="82"/>
    </location>
</feature>
<keyword evidence="3" id="KW-1185">Reference proteome</keyword>
<organism evidence="2 3">
    <name type="scientific">Pleurodeles waltl</name>
    <name type="common">Iberian ribbed newt</name>
    <dbReference type="NCBI Taxonomy" id="8319"/>
    <lineage>
        <taxon>Eukaryota</taxon>
        <taxon>Metazoa</taxon>
        <taxon>Chordata</taxon>
        <taxon>Craniata</taxon>
        <taxon>Vertebrata</taxon>
        <taxon>Euteleostomi</taxon>
        <taxon>Amphibia</taxon>
        <taxon>Batrachia</taxon>
        <taxon>Caudata</taxon>
        <taxon>Salamandroidea</taxon>
        <taxon>Salamandridae</taxon>
        <taxon>Pleurodelinae</taxon>
        <taxon>Pleurodeles</taxon>
    </lineage>
</organism>
<dbReference type="Proteomes" id="UP001066276">
    <property type="component" value="Chromosome 4_2"/>
</dbReference>